<organism evidence="1 2">
    <name type="scientific">Rhizophagus clarus</name>
    <dbReference type="NCBI Taxonomy" id="94130"/>
    <lineage>
        <taxon>Eukaryota</taxon>
        <taxon>Fungi</taxon>
        <taxon>Fungi incertae sedis</taxon>
        <taxon>Mucoromycota</taxon>
        <taxon>Glomeromycotina</taxon>
        <taxon>Glomeromycetes</taxon>
        <taxon>Glomerales</taxon>
        <taxon>Glomeraceae</taxon>
        <taxon>Rhizophagus</taxon>
    </lineage>
</organism>
<protein>
    <submittedName>
        <fullName evidence="1">Uncharacterized protein</fullName>
    </submittedName>
</protein>
<dbReference type="OrthoDB" id="2305046at2759"/>
<accession>A0A8H3QBS1</accession>
<gene>
    <name evidence="1" type="ORF">RCL2_000143000</name>
</gene>
<evidence type="ECO:0000313" key="1">
    <source>
        <dbReference type="EMBL" id="GES73923.1"/>
    </source>
</evidence>
<dbReference type="Proteomes" id="UP000615446">
    <property type="component" value="Unassembled WGS sequence"/>
</dbReference>
<proteinExistence type="predicted"/>
<comment type="caution">
    <text evidence="1">The sequence shown here is derived from an EMBL/GenBank/DDBJ whole genome shotgun (WGS) entry which is preliminary data.</text>
</comment>
<dbReference type="AlphaFoldDB" id="A0A8H3QBS1"/>
<sequence length="304" mass="35643">MIQQYNVSVSQVLQVNEYDHDYDHGFFYYHSNIIYYVKCKLFSHPLIVNVLNREIYGIDNEVNSLEGKKSLTLNHKLSLEQDLNQILPFYFTKNHILKRETGTNNPNKNMNPLRGYSQNNYDYHTYNVTQQQQQPQTNFNNMSYTDREMRSGYKSTTNLSHGDNIMTTQMTSMVNIQNNYLPHQDRAEYIQQTDFNKFPQHKIPVRETRSDYDINTDLPYENTSTYDASPTDSNLDHHVDYTCNAYSQQQVDLNTEGENNNIVTTQGVPTAEINQNYSENTMPYNNNQDVNTVLQQLIDFLQTN</sequence>
<reference evidence="1" key="1">
    <citation type="submission" date="2019-10" db="EMBL/GenBank/DDBJ databases">
        <title>Conservation and host-specific expression of non-tandemly repeated heterogenous ribosome RNA gene in arbuscular mycorrhizal fungi.</title>
        <authorList>
            <person name="Maeda T."/>
            <person name="Kobayashi Y."/>
            <person name="Nakagawa T."/>
            <person name="Ezawa T."/>
            <person name="Yamaguchi K."/>
            <person name="Bino T."/>
            <person name="Nishimoto Y."/>
            <person name="Shigenobu S."/>
            <person name="Kawaguchi M."/>
        </authorList>
    </citation>
    <scope>NUCLEOTIDE SEQUENCE</scope>
    <source>
        <strain evidence="1">HR1</strain>
    </source>
</reference>
<evidence type="ECO:0000313" key="2">
    <source>
        <dbReference type="Proteomes" id="UP000615446"/>
    </source>
</evidence>
<dbReference type="EMBL" id="BLAL01000011">
    <property type="protein sequence ID" value="GES73923.1"/>
    <property type="molecule type" value="Genomic_DNA"/>
</dbReference>
<name>A0A8H3QBS1_9GLOM</name>